<organism evidence="1 2">
    <name type="scientific">Mucilaginibacter paludis DSM 18603</name>
    <dbReference type="NCBI Taxonomy" id="714943"/>
    <lineage>
        <taxon>Bacteria</taxon>
        <taxon>Pseudomonadati</taxon>
        <taxon>Bacteroidota</taxon>
        <taxon>Sphingobacteriia</taxon>
        <taxon>Sphingobacteriales</taxon>
        <taxon>Sphingobacteriaceae</taxon>
        <taxon>Mucilaginibacter</taxon>
    </lineage>
</organism>
<keyword evidence="2" id="KW-1185">Reference proteome</keyword>
<accession>H1YAZ0</accession>
<dbReference type="STRING" id="714943.Mucpa_5963"/>
<evidence type="ECO:0000313" key="1">
    <source>
        <dbReference type="EMBL" id="EHQ30023.1"/>
    </source>
</evidence>
<protein>
    <submittedName>
        <fullName evidence="1">Uncharacterized protein</fullName>
    </submittedName>
</protein>
<dbReference type="OrthoDB" id="1041499at2"/>
<evidence type="ECO:0000313" key="2">
    <source>
        <dbReference type="Proteomes" id="UP000002774"/>
    </source>
</evidence>
<dbReference type="AlphaFoldDB" id="H1YAZ0"/>
<reference evidence="1" key="1">
    <citation type="submission" date="2011-09" db="EMBL/GenBank/DDBJ databases">
        <title>The permanent draft genome of Mucilaginibacter paludis DSM 18603.</title>
        <authorList>
            <consortium name="US DOE Joint Genome Institute (JGI-PGF)"/>
            <person name="Lucas S."/>
            <person name="Han J."/>
            <person name="Lapidus A."/>
            <person name="Bruce D."/>
            <person name="Goodwin L."/>
            <person name="Pitluck S."/>
            <person name="Peters L."/>
            <person name="Kyrpides N."/>
            <person name="Mavromatis K."/>
            <person name="Ivanova N."/>
            <person name="Mikhailova N."/>
            <person name="Held B."/>
            <person name="Detter J.C."/>
            <person name="Tapia R."/>
            <person name="Han C."/>
            <person name="Land M."/>
            <person name="Hauser L."/>
            <person name="Markowitz V."/>
            <person name="Cheng J.-F."/>
            <person name="Hugenholtz P."/>
            <person name="Woyke T."/>
            <person name="Wu D."/>
            <person name="Tindall B."/>
            <person name="Brambilla E."/>
            <person name="Klenk H.-P."/>
            <person name="Eisen J.A."/>
        </authorList>
    </citation>
    <scope>NUCLEOTIDE SEQUENCE [LARGE SCALE GENOMIC DNA]</scope>
    <source>
        <strain evidence="1">DSM 18603</strain>
    </source>
</reference>
<dbReference type="InterPro" id="IPR019694">
    <property type="entry name" value="Phage_HP1_Orf23"/>
</dbReference>
<dbReference type="EMBL" id="CM001403">
    <property type="protein sequence ID" value="EHQ30023.1"/>
    <property type="molecule type" value="Genomic_DNA"/>
</dbReference>
<dbReference type="eggNOG" id="ENOG5032R4D">
    <property type="taxonomic scope" value="Bacteria"/>
</dbReference>
<sequence>MLSNITFIQGSGGLGRPLAGQDHYSGLIFYSATLPSGFSASNRVKKFFSVTDAESAGINLAYTDETKATATYLVSAAGNTGDTIGFNVTEPGSKTVALGTFTKTAGQTTVNAVAAGIAAAINANTQTTGYSATALVATVTITARAGLGIYLNSGSPLVVQSPGAIAGTLTQFAGGAASRNAVYHYHISEFFRIQPKGVLWVGIFAVPSAYTFSEIATLQSIADGSLRQVGIYKDAAAFATADLTAIDLACKAQDTGHKPLIALYGADLSGMADISALTDLSLLSASTASAIIAQDGGAVGAALYQTFGKSITTLGAQLGATALAKVNEDIAWVQKFNISNGTECETLAFANGVLFSDPSVTDNLLNYLDAQRYVFLRKYVGYSGSFFNSFNMAVSVSSDYAYGEDNRTIQKAKRGIYASLLLVLNGPLVLNADGTLSANTLAYLETMTTPNLDQMVRDGEISAYQPVIDSAQNVSSTGTLVITVQIVADGVARQIQVPISYVQSLS</sequence>
<name>H1YAZ0_9SPHI</name>
<dbReference type="Proteomes" id="UP000002774">
    <property type="component" value="Chromosome"/>
</dbReference>
<dbReference type="Pfam" id="PF10758">
    <property type="entry name" value="DUF2586"/>
    <property type="match status" value="1"/>
</dbReference>
<proteinExistence type="predicted"/>
<gene>
    <name evidence="1" type="ORF">Mucpa_5963</name>
</gene>
<dbReference type="HOGENOM" id="CLU_041537_0_0_10"/>
<dbReference type="RefSeq" id="WP_008511534.1">
    <property type="nucleotide sequence ID" value="NZ_CM001403.1"/>
</dbReference>